<dbReference type="EMBL" id="JANPWB010000014">
    <property type="protein sequence ID" value="KAJ1096905.1"/>
    <property type="molecule type" value="Genomic_DNA"/>
</dbReference>
<organism evidence="2 3">
    <name type="scientific">Pleurodeles waltl</name>
    <name type="common">Iberian ribbed newt</name>
    <dbReference type="NCBI Taxonomy" id="8319"/>
    <lineage>
        <taxon>Eukaryota</taxon>
        <taxon>Metazoa</taxon>
        <taxon>Chordata</taxon>
        <taxon>Craniata</taxon>
        <taxon>Vertebrata</taxon>
        <taxon>Euteleostomi</taxon>
        <taxon>Amphibia</taxon>
        <taxon>Batrachia</taxon>
        <taxon>Caudata</taxon>
        <taxon>Salamandroidea</taxon>
        <taxon>Salamandridae</taxon>
        <taxon>Pleurodelinae</taxon>
        <taxon>Pleurodeles</taxon>
    </lineage>
</organism>
<gene>
    <name evidence="2" type="ORF">NDU88_002035</name>
</gene>
<reference evidence="2" key="1">
    <citation type="journal article" date="2022" name="bioRxiv">
        <title>Sequencing and chromosome-scale assembly of the giantPleurodeles waltlgenome.</title>
        <authorList>
            <person name="Brown T."/>
            <person name="Elewa A."/>
            <person name="Iarovenko S."/>
            <person name="Subramanian E."/>
            <person name="Araus A.J."/>
            <person name="Petzold A."/>
            <person name="Susuki M."/>
            <person name="Suzuki K.-i.T."/>
            <person name="Hayashi T."/>
            <person name="Toyoda A."/>
            <person name="Oliveira C."/>
            <person name="Osipova E."/>
            <person name="Leigh N.D."/>
            <person name="Simon A."/>
            <person name="Yun M.H."/>
        </authorList>
    </citation>
    <scope>NUCLEOTIDE SEQUENCE</scope>
    <source>
        <strain evidence="2">20211129_DDA</strain>
        <tissue evidence="2">Liver</tissue>
    </source>
</reference>
<dbReference type="Proteomes" id="UP001066276">
    <property type="component" value="Chromosome 10"/>
</dbReference>
<evidence type="ECO:0000256" key="1">
    <source>
        <dbReference type="SAM" id="MobiDB-lite"/>
    </source>
</evidence>
<comment type="caution">
    <text evidence="2">The sequence shown here is derived from an EMBL/GenBank/DDBJ whole genome shotgun (WGS) entry which is preliminary data.</text>
</comment>
<proteinExistence type="predicted"/>
<feature type="region of interest" description="Disordered" evidence="1">
    <location>
        <begin position="43"/>
        <end position="95"/>
    </location>
</feature>
<feature type="region of interest" description="Disordered" evidence="1">
    <location>
        <begin position="109"/>
        <end position="164"/>
    </location>
</feature>
<evidence type="ECO:0000313" key="3">
    <source>
        <dbReference type="Proteomes" id="UP001066276"/>
    </source>
</evidence>
<feature type="region of interest" description="Disordered" evidence="1">
    <location>
        <begin position="186"/>
        <end position="275"/>
    </location>
</feature>
<name>A0AAV7M9V3_PLEWA</name>
<dbReference type="AlphaFoldDB" id="A0AAV7M9V3"/>
<protein>
    <submittedName>
        <fullName evidence="2">Uncharacterized protein</fullName>
    </submittedName>
</protein>
<keyword evidence="3" id="KW-1185">Reference proteome</keyword>
<sequence length="275" mass="30250">MANAPSRFHCRYIRPPISDTASCHSLELASNPTKFFTSRALTKAAPSEISEAPRPMGAHSGSKRVPLEPKVSSARSITSRTGHQKEGPTGELLLLPQYKELTQILPGLARRNTRGGPQDPPAPPSRGADVEHPRQPARSQRGKDRCRAPPKRPRRARVQGPMSEVAVRTNRRIDLRLIVHCPHLRPRRRNPAAPAARPVMPTGREPRQEVNPPEFRPDRAAGKKSTRLQANRVGRPSSPGRQTVIKLTRCGSSPPGRQPHTEPKRLRACTEGGGL</sequence>
<evidence type="ECO:0000313" key="2">
    <source>
        <dbReference type="EMBL" id="KAJ1096905.1"/>
    </source>
</evidence>
<feature type="compositionally biased region" description="Basic residues" evidence="1">
    <location>
        <begin position="148"/>
        <end position="157"/>
    </location>
</feature>
<accession>A0AAV7M9V3</accession>